<feature type="domain" description="CHAT" evidence="2">
    <location>
        <begin position="398"/>
        <end position="660"/>
    </location>
</feature>
<evidence type="ECO:0000256" key="1">
    <source>
        <dbReference type="SAM" id="MobiDB-lite"/>
    </source>
</evidence>
<accession>A0A919W0S0</accession>
<dbReference type="Pfam" id="PF12770">
    <property type="entry name" value="CHAT"/>
    <property type="match status" value="1"/>
</dbReference>
<feature type="region of interest" description="Disordered" evidence="1">
    <location>
        <begin position="1"/>
        <end position="34"/>
    </location>
</feature>
<keyword evidence="4" id="KW-1185">Reference proteome</keyword>
<name>A0A919W0S0_9ACTN</name>
<feature type="compositionally biased region" description="Low complexity" evidence="1">
    <location>
        <begin position="16"/>
        <end position="32"/>
    </location>
</feature>
<dbReference type="InterPro" id="IPR024983">
    <property type="entry name" value="CHAT_dom"/>
</dbReference>
<comment type="caution">
    <text evidence="3">The sequence shown here is derived from an EMBL/GenBank/DDBJ whole genome shotgun (WGS) entry which is preliminary data.</text>
</comment>
<dbReference type="EMBL" id="BOQP01000050">
    <property type="protein sequence ID" value="GIM82184.1"/>
    <property type="molecule type" value="Genomic_DNA"/>
</dbReference>
<proteinExistence type="predicted"/>
<reference evidence="3" key="1">
    <citation type="submission" date="2021-03" db="EMBL/GenBank/DDBJ databases">
        <title>Whole genome shotgun sequence of Actinoplanes consettensis NBRC 14913.</title>
        <authorList>
            <person name="Komaki H."/>
            <person name="Tamura T."/>
        </authorList>
    </citation>
    <scope>NUCLEOTIDE SEQUENCE</scope>
    <source>
        <strain evidence="3">NBRC 14913</strain>
    </source>
</reference>
<evidence type="ECO:0000313" key="4">
    <source>
        <dbReference type="Proteomes" id="UP000680865"/>
    </source>
</evidence>
<protein>
    <recommendedName>
        <fullName evidence="2">CHAT domain-containing protein</fullName>
    </recommendedName>
</protein>
<dbReference type="RefSeq" id="WP_213002414.1">
    <property type="nucleotide sequence ID" value="NZ_BAAATW010000018.1"/>
</dbReference>
<evidence type="ECO:0000259" key="2">
    <source>
        <dbReference type="Pfam" id="PF12770"/>
    </source>
</evidence>
<organism evidence="3 4">
    <name type="scientific">Winogradskya consettensis</name>
    <dbReference type="NCBI Taxonomy" id="113560"/>
    <lineage>
        <taxon>Bacteria</taxon>
        <taxon>Bacillati</taxon>
        <taxon>Actinomycetota</taxon>
        <taxon>Actinomycetes</taxon>
        <taxon>Micromonosporales</taxon>
        <taxon>Micromonosporaceae</taxon>
        <taxon>Winogradskya</taxon>
    </lineage>
</organism>
<gene>
    <name evidence="3" type="ORF">Aco04nite_80310</name>
</gene>
<dbReference type="AlphaFoldDB" id="A0A919W0S0"/>
<sequence length="661" mass="72558">MSYVMFYEEPEKRRTQQQQQKQAPAAAKPGAAVESVEDSEDVRLAMRAHRRFTREDDRLFLDDCIIRLDRVRRRGRAVDPALLNNLGVALLDRFRLDGRAADLDLACRILEQGYRMAEPGSRVHARILTHLAQARREDLNPALQRQVAETPGVPIVIRIRAARDSGRAAANDHGPAAGFPLLDTAVGLLPSALIGAREQMLQILADFPGLAGEAAAAAISAGDLPRAVELLDNGRAMLWWQHMHSREARDVVAETYPDVAAELERTAAALKPQPYTPGGDDRMIFAPADERADRANPLDVLTMRYAELAGRTPLSNLGVADMPYDDLREAAREGPVVYVNVSPWRCDALIVRADRTLPDLVPLPRLTATAVDRQARRYLEAMTHGTGRAREDQVAGILAWLWRAVGEPVLAGLPQPRPNRRIWWVPTGALTTLPLHAAGAVLDEAVSSYTPTLRDLLRARSSRVRARDPRLLLVMPQPSELPGAARTRALLDNLFQAPPATVRAGPEATLNQVLQDLTDHSWVHFDCHAVQDLRNPLLSRLTLHDQPLTIAALADLPATQAEFAFLAACATAAGGDQVYDEWISLTAALMNAGFPAVVGTLWPVADAPTARITKRIYEHIIVGQIVVHTLSAAALHQAALTERHESPNHPSTWVSFVHYGL</sequence>
<dbReference type="Proteomes" id="UP000680865">
    <property type="component" value="Unassembled WGS sequence"/>
</dbReference>
<evidence type="ECO:0000313" key="3">
    <source>
        <dbReference type="EMBL" id="GIM82184.1"/>
    </source>
</evidence>